<feature type="compositionally biased region" description="Low complexity" evidence="1">
    <location>
        <begin position="1257"/>
        <end position="1276"/>
    </location>
</feature>
<dbReference type="EMBL" id="NKXS01004615">
    <property type="protein sequence ID" value="PIN05813.1"/>
    <property type="molecule type" value="Genomic_DNA"/>
</dbReference>
<dbReference type="STRING" id="429701.A0A2G9GKL7"/>
<feature type="compositionally biased region" description="Basic and acidic residues" evidence="1">
    <location>
        <begin position="1230"/>
        <end position="1244"/>
    </location>
</feature>
<feature type="compositionally biased region" description="Basic and acidic residues" evidence="1">
    <location>
        <begin position="1197"/>
        <end position="1211"/>
    </location>
</feature>
<keyword evidence="4" id="KW-1185">Reference proteome</keyword>
<feature type="region of interest" description="Disordered" evidence="1">
    <location>
        <begin position="1169"/>
        <end position="1276"/>
    </location>
</feature>
<reference evidence="4" key="1">
    <citation type="journal article" date="2018" name="Gigascience">
        <title>Genome assembly of the Pink Ipe (Handroanthus impetiginosus, Bignoniaceae), a highly valued, ecologically keystone Neotropical timber forest tree.</title>
        <authorList>
            <person name="Silva-Junior O.B."/>
            <person name="Grattapaglia D."/>
            <person name="Novaes E."/>
            <person name="Collevatti R.G."/>
        </authorList>
    </citation>
    <scope>NUCLEOTIDE SEQUENCE [LARGE SCALE GENOMIC DNA]</scope>
    <source>
        <strain evidence="4">cv. UFG-1</strain>
    </source>
</reference>
<feature type="compositionally biased region" description="Acidic residues" evidence="1">
    <location>
        <begin position="238"/>
        <end position="250"/>
    </location>
</feature>
<feature type="compositionally biased region" description="Low complexity" evidence="1">
    <location>
        <begin position="251"/>
        <end position="265"/>
    </location>
</feature>
<evidence type="ECO:0000256" key="2">
    <source>
        <dbReference type="SAM" id="Phobius"/>
    </source>
</evidence>
<comment type="caution">
    <text evidence="3">The sequence shown here is derived from an EMBL/GenBank/DDBJ whole genome shotgun (WGS) entry which is preliminary data.</text>
</comment>
<evidence type="ECO:0000313" key="4">
    <source>
        <dbReference type="Proteomes" id="UP000231279"/>
    </source>
</evidence>
<organism evidence="3 4">
    <name type="scientific">Handroanthus impetiginosus</name>
    <dbReference type="NCBI Taxonomy" id="429701"/>
    <lineage>
        <taxon>Eukaryota</taxon>
        <taxon>Viridiplantae</taxon>
        <taxon>Streptophyta</taxon>
        <taxon>Embryophyta</taxon>
        <taxon>Tracheophyta</taxon>
        <taxon>Spermatophyta</taxon>
        <taxon>Magnoliopsida</taxon>
        <taxon>eudicotyledons</taxon>
        <taxon>Gunneridae</taxon>
        <taxon>Pentapetalae</taxon>
        <taxon>asterids</taxon>
        <taxon>lamiids</taxon>
        <taxon>Lamiales</taxon>
        <taxon>Bignoniaceae</taxon>
        <taxon>Crescentiina</taxon>
        <taxon>Tabebuia alliance</taxon>
        <taxon>Handroanthus</taxon>
    </lineage>
</organism>
<gene>
    <name evidence="3" type="ORF">CDL12_21638</name>
</gene>
<dbReference type="PANTHER" id="PTHR33870">
    <property type="entry name" value="CARDIOMYOPATHY-ASSOCIATED PROTEIN"/>
    <property type="match status" value="1"/>
</dbReference>
<feature type="region of interest" description="Disordered" evidence="1">
    <location>
        <begin position="1043"/>
        <end position="1110"/>
    </location>
</feature>
<dbReference type="PANTHER" id="PTHR33870:SF4">
    <property type="entry name" value="CARDIOMYOPATHY-ASSOCIATED PROTEIN"/>
    <property type="match status" value="1"/>
</dbReference>
<feature type="compositionally biased region" description="Low complexity" evidence="1">
    <location>
        <begin position="521"/>
        <end position="530"/>
    </location>
</feature>
<dbReference type="Proteomes" id="UP000231279">
    <property type="component" value="Unassembled WGS sequence"/>
</dbReference>
<feature type="compositionally biased region" description="Basic residues" evidence="1">
    <location>
        <begin position="1246"/>
        <end position="1256"/>
    </location>
</feature>
<feature type="compositionally biased region" description="Basic and acidic residues" evidence="1">
    <location>
        <begin position="577"/>
        <end position="606"/>
    </location>
</feature>
<feature type="region of interest" description="Disordered" evidence="1">
    <location>
        <begin position="506"/>
        <end position="746"/>
    </location>
</feature>
<feature type="compositionally biased region" description="Acidic residues" evidence="1">
    <location>
        <begin position="612"/>
        <end position="621"/>
    </location>
</feature>
<feature type="region of interest" description="Disordered" evidence="1">
    <location>
        <begin position="191"/>
        <end position="358"/>
    </location>
</feature>
<name>A0A2G9GKL7_9LAMI</name>
<evidence type="ECO:0000313" key="3">
    <source>
        <dbReference type="EMBL" id="PIN05813.1"/>
    </source>
</evidence>
<dbReference type="OrthoDB" id="1908091at2759"/>
<feature type="compositionally biased region" description="Basic and acidic residues" evidence="1">
    <location>
        <begin position="1063"/>
        <end position="1072"/>
    </location>
</feature>
<feature type="compositionally biased region" description="Basic and acidic residues" evidence="1">
    <location>
        <begin position="622"/>
        <end position="639"/>
    </location>
</feature>
<feature type="region of interest" description="Disordered" evidence="1">
    <location>
        <begin position="781"/>
        <end position="815"/>
    </location>
</feature>
<protein>
    <submittedName>
        <fullName evidence="3">Uncharacterized protein</fullName>
    </submittedName>
</protein>
<sequence>MGVHVMEIGIKMGKGVIFTIRGCFRSICNHPFLVGMLCFLIFMYRSSPFMFSLLVSASPILVCTAVLLGTLLSFGQPNVPEVELEQKTTREDVLTKSGVSRDAFVVEQSESCYVERYGEKRRDAVAQSDEELSLLASKFSGSSHDKAPSVEERLPEIELGGNWELRDMMNKQKSGWNEERVSDGEVVESQYASNQKANDEHLESEDEKSGADSFDSETVNVDALESPPRSPWKRVEDREDEEEEEEDDGLDSGSDGAESSSPDASMADIMPMLDELHPLLDEDAPPAIQMSRDGSDAASVQSLESSSSSSRESDDETENQEDLEVADDEDEQGDKEEQTKPAIVWTEEDQKNLMDLGSSEIERNQRLENLMLRRKARKHVSMVPEINLIDLESSDPPFHIAPISTTRQNPFDLPNDSYDNSGLPPIPGSAPSILLPRRNPFDIPYDSNEDKLNTGDGFQEDLTGLQSREPFFRRHESFNVGPSIFVPNRQEKHDIKLRPYFVPERMVSEEPSYSPFDRQSSEVSDSRLSSVPETESAGSVEDSDDQKLAEEDNRQELELTSTMEEVIQECQTGDQEQGSKEEVSEEDVPREPELISEMKHVAEHIGHGSQSSEEEDSLESGEFEKRDVDFDDHHYEEGSVARPGEQAYSRGSSSSPLSEVGDRVFNEAERERLLMSDVRRDTVADEPDAATQTSVGGTDPNVASTLPDDIPHKEPVYDSSPPAVRKNLSSSSGLSDVHAESDPGLPPVLVKRMVSFAEKDSEGKAIEKEILSDVEMLPESARVDNNVQDHDNIKSNSDMNIRGPVKSSDDKNLGKSEEKKHLLISVRQNLLVKAAPSEGQVAEMVQSPDSDADVYHEANEKLIVTPSAGGSTPLFYDIAMHEPDFEHVEEVQVPNTPVESFERVQSIQNLNIPEIHELDHDVSSNTNSPLAPDFISMPSSVAEEASSHVDTQTRIEEADEIKEIDEGLLSELDSVGDFSVTQWGSDSNEFEKHIHPIAESSSSAQRPESNITKVVEVNEIEHARGEQYLTDQITSEKETFPKENEANSANSVHISETPVVDKQSIRDDDSSPKKAGLTYVETEVMEGSPNVPHDSRVDIDTASKWPELTDSDKEIEKSVVLEPPQAELVVEETIVEHHEHETTSINTSPTSSTHEKPILEVRSIEDANLDHKQVDGIQHVVDSDGTRGEGTSSSPKKVIDDNIEKELKLKTNDVSADVDAKEIGSSVADQKPHAEVKAPEDLHSTSRVKGKGKKSKSSSSSSSSSSESGSSDSDRE</sequence>
<feature type="compositionally biased region" description="Low complexity" evidence="1">
    <location>
        <begin position="296"/>
        <end position="310"/>
    </location>
</feature>
<feature type="transmembrane region" description="Helical" evidence="2">
    <location>
        <begin position="24"/>
        <end position="44"/>
    </location>
</feature>
<keyword evidence="2" id="KW-1133">Transmembrane helix</keyword>
<feature type="compositionally biased region" description="Polar residues" evidence="1">
    <location>
        <begin position="558"/>
        <end position="576"/>
    </location>
</feature>
<feature type="region of interest" description="Disordered" evidence="1">
    <location>
        <begin position="1138"/>
        <end position="1157"/>
    </location>
</feature>
<feature type="compositionally biased region" description="Low complexity" evidence="1">
    <location>
        <begin position="1143"/>
        <end position="1152"/>
    </location>
</feature>
<feature type="compositionally biased region" description="Basic and acidic residues" evidence="1">
    <location>
        <begin position="660"/>
        <end position="683"/>
    </location>
</feature>
<keyword evidence="2" id="KW-0472">Membrane</keyword>
<feature type="region of interest" description="Disordered" evidence="1">
    <location>
        <begin position="400"/>
        <end position="462"/>
    </location>
</feature>
<accession>A0A2G9GKL7</accession>
<dbReference type="AlphaFoldDB" id="A0A2G9GKL7"/>
<feature type="compositionally biased region" description="Polar residues" evidence="1">
    <location>
        <begin position="690"/>
        <end position="704"/>
    </location>
</feature>
<evidence type="ECO:0000256" key="1">
    <source>
        <dbReference type="SAM" id="MobiDB-lite"/>
    </source>
</evidence>
<proteinExistence type="predicted"/>
<keyword evidence="2" id="KW-0812">Transmembrane</keyword>
<feature type="transmembrane region" description="Helical" evidence="2">
    <location>
        <begin position="51"/>
        <end position="74"/>
    </location>
</feature>
<feature type="compositionally biased region" description="Acidic residues" evidence="1">
    <location>
        <begin position="313"/>
        <end position="334"/>
    </location>
</feature>
<feature type="compositionally biased region" description="Basic and acidic residues" evidence="1">
    <location>
        <begin position="545"/>
        <end position="557"/>
    </location>
</feature>